<feature type="domain" description="Enoyl reductase (ER)" evidence="5">
    <location>
        <begin position="21"/>
        <end position="342"/>
    </location>
</feature>
<dbReference type="InterPro" id="IPR029063">
    <property type="entry name" value="SAM-dependent_MTases_sf"/>
</dbReference>
<dbReference type="GO" id="GO:0016491">
    <property type="term" value="F:oxidoreductase activity"/>
    <property type="evidence" value="ECO:0007669"/>
    <property type="project" value="InterPro"/>
</dbReference>
<comment type="pathway">
    <text evidence="1">Secondary metabolite biosynthesis.</text>
</comment>
<dbReference type="SMART" id="SM00829">
    <property type="entry name" value="PKS_ER"/>
    <property type="match status" value="1"/>
</dbReference>
<dbReference type="InterPro" id="IPR051654">
    <property type="entry name" value="Meroterpenoid_MTases"/>
</dbReference>
<dbReference type="EMBL" id="CAJNOR010012493">
    <property type="protein sequence ID" value="CAF1667968.1"/>
    <property type="molecule type" value="Genomic_DNA"/>
</dbReference>
<dbReference type="Proteomes" id="UP000663828">
    <property type="component" value="Unassembled WGS sequence"/>
</dbReference>
<evidence type="ECO:0000313" key="7">
    <source>
        <dbReference type="Proteomes" id="UP000663828"/>
    </source>
</evidence>
<dbReference type="CDD" id="cd05289">
    <property type="entry name" value="MDR_like_2"/>
    <property type="match status" value="1"/>
</dbReference>
<keyword evidence="3" id="KW-0949">S-adenosyl-L-methionine</keyword>
<dbReference type="Gene3D" id="3.40.50.720">
    <property type="entry name" value="NAD(P)-binding Rossmann-like Domain"/>
    <property type="match status" value="1"/>
</dbReference>
<comment type="caution">
    <text evidence="6">The sequence shown here is derived from an EMBL/GenBank/DDBJ whole genome shotgun (WGS) entry which is preliminary data.</text>
</comment>
<sequence>MLSQRVNIPRKQSALQWIRISDKDPFQWTDSAPVIEPSDLGIDQVLVENHAISLNPVDYKMASTNFSNTKLPAVTGYDISGRIVAIGNNVKDFQIGDEVFGMLNLNSSNGGGAIQQYSVAETDTLVSKLSDVDHVHSATLGVAFLSAMDGLRQVKIDSSTSVYIPGGSGGVGHFSVQIAQIRGAKQIITSASKEEGIQILKEKYRIKDVVNHATVNIVDRVMELTDGKGVDVVYDATYLSSSFDKTIQMVKEGGSWIVLRRFGQDITKDTERVEKRKGKLLLADLGRYWLGNERTRLKSFSQYSLSQGAKWIKEGQLKPYINRIIKLEEAQDALELIKQGKSGFGKIMSIEESKEKPWKFYEEEPPINTDIERFFLTYASISPSKLREHLFTVRQCAWQRYNYPCLGLWTFLDFSIRQNPIYKEILSRCKNENTTVIDFGCCLGQDVRQLVSDGVSLDQIRGFDIDPFFIEQGYELFCDEKQMKEKQVFRSGDIFDEQFLETIQPADYVHVGSFIHLFDLEKQKEVCRRLVRLCKCAIIGRQVGSTVPGEYFRRGLCDGSKMMRHSPESFAQMWNEVTNGVWQVESVHLEKRYLVKDVQRLIFVVRKKK</sequence>
<comment type="similarity">
    <text evidence="4">Belongs to the class I-like SAM-binding methyltransferase superfamily.</text>
</comment>
<dbReference type="SUPFAM" id="SSF53335">
    <property type="entry name" value="S-adenosyl-L-methionine-dependent methyltransferases"/>
    <property type="match status" value="1"/>
</dbReference>
<keyword evidence="7" id="KW-1185">Reference proteome</keyword>
<dbReference type="Gene3D" id="3.90.180.10">
    <property type="entry name" value="Medium-chain alcohol dehydrogenases, catalytic domain"/>
    <property type="match status" value="1"/>
</dbReference>
<dbReference type="PANTHER" id="PTHR35897:SF1">
    <property type="entry name" value="METHYLTRANSFERASE AUSD"/>
    <property type="match status" value="1"/>
</dbReference>
<evidence type="ECO:0000256" key="4">
    <source>
        <dbReference type="ARBA" id="ARBA00038314"/>
    </source>
</evidence>
<evidence type="ECO:0000256" key="2">
    <source>
        <dbReference type="ARBA" id="ARBA00022679"/>
    </source>
</evidence>
<dbReference type="InterPro" id="IPR011032">
    <property type="entry name" value="GroES-like_sf"/>
</dbReference>
<gene>
    <name evidence="6" type="ORF">XAT740_LOCUS58140</name>
</gene>
<dbReference type="SUPFAM" id="SSF51735">
    <property type="entry name" value="NAD(P)-binding Rossmann-fold domains"/>
    <property type="match status" value="1"/>
</dbReference>
<dbReference type="InterPro" id="IPR036291">
    <property type="entry name" value="NAD(P)-bd_dom_sf"/>
</dbReference>
<accession>A0A816G182</accession>
<evidence type="ECO:0000259" key="5">
    <source>
        <dbReference type="SMART" id="SM00829"/>
    </source>
</evidence>
<keyword evidence="2" id="KW-0808">Transferase</keyword>
<proteinExistence type="inferred from homology"/>
<name>A0A816G182_ADIRI</name>
<dbReference type="InterPro" id="IPR013149">
    <property type="entry name" value="ADH-like_C"/>
</dbReference>
<organism evidence="6 7">
    <name type="scientific">Adineta ricciae</name>
    <name type="common">Rotifer</name>
    <dbReference type="NCBI Taxonomy" id="249248"/>
    <lineage>
        <taxon>Eukaryota</taxon>
        <taxon>Metazoa</taxon>
        <taxon>Spiralia</taxon>
        <taxon>Gnathifera</taxon>
        <taxon>Rotifera</taxon>
        <taxon>Eurotatoria</taxon>
        <taxon>Bdelloidea</taxon>
        <taxon>Adinetida</taxon>
        <taxon>Adinetidae</taxon>
        <taxon>Adineta</taxon>
    </lineage>
</organism>
<dbReference type="InterPro" id="IPR013154">
    <property type="entry name" value="ADH-like_N"/>
</dbReference>
<evidence type="ECO:0000256" key="1">
    <source>
        <dbReference type="ARBA" id="ARBA00005179"/>
    </source>
</evidence>
<protein>
    <recommendedName>
        <fullName evidence="5">Enoyl reductase (ER) domain-containing protein</fullName>
    </recommendedName>
</protein>
<dbReference type="SUPFAM" id="SSF50129">
    <property type="entry name" value="GroES-like"/>
    <property type="match status" value="1"/>
</dbReference>
<evidence type="ECO:0000256" key="3">
    <source>
        <dbReference type="ARBA" id="ARBA00022691"/>
    </source>
</evidence>
<dbReference type="Gene3D" id="3.40.50.150">
    <property type="entry name" value="Vaccinia Virus protein VP39"/>
    <property type="match status" value="1"/>
</dbReference>
<dbReference type="PANTHER" id="PTHR35897">
    <property type="entry name" value="METHYLTRANSFERASE AUSD"/>
    <property type="match status" value="1"/>
</dbReference>
<reference evidence="6" key="1">
    <citation type="submission" date="2021-02" db="EMBL/GenBank/DDBJ databases">
        <authorList>
            <person name="Nowell W R."/>
        </authorList>
    </citation>
    <scope>NUCLEOTIDE SEQUENCE</scope>
</reference>
<dbReference type="AlphaFoldDB" id="A0A816G182"/>
<dbReference type="GO" id="GO:0016740">
    <property type="term" value="F:transferase activity"/>
    <property type="evidence" value="ECO:0007669"/>
    <property type="project" value="UniProtKB-KW"/>
</dbReference>
<dbReference type="Pfam" id="PF08240">
    <property type="entry name" value="ADH_N"/>
    <property type="match status" value="1"/>
</dbReference>
<dbReference type="InterPro" id="IPR020843">
    <property type="entry name" value="ER"/>
</dbReference>
<dbReference type="Pfam" id="PF00107">
    <property type="entry name" value="ADH_zinc_N"/>
    <property type="match status" value="1"/>
</dbReference>
<evidence type="ECO:0000313" key="6">
    <source>
        <dbReference type="EMBL" id="CAF1667968.1"/>
    </source>
</evidence>